<organism evidence="1">
    <name type="scientific">viral metagenome</name>
    <dbReference type="NCBI Taxonomy" id="1070528"/>
    <lineage>
        <taxon>unclassified sequences</taxon>
        <taxon>metagenomes</taxon>
        <taxon>organismal metagenomes</taxon>
    </lineage>
</organism>
<name>A0A6C0ECH1_9ZZZZ</name>
<sequence>MINNNYYNKYIKYKDKYHFLKQLKGGETPIEEGKKKINILPEDLFAISPFKYFFIKSSVLTELKKNAEQLKISDTDVEYYVFDNNNFFEILKYKSYYLNQYTNSLSLIMPTDNNTIEPINLSPIEEAKIKEQILHNAITSKLAENKEKIDKLITNSKISENDSSKSDTPHVDLYNNVLFERTQTNDKLKDMINYAIEDIRKIYTDLYPDNERCEYMNTQIEKILSDFKSEIDSTITKTMLTIDAIIKNKNICVQRVIALDKIDKFTSLAIKDPAPFNSIKAKIDKAFKESFTFTQQKNKEAVLELTGYVIQVISHPQKNAIIIMQILPIAGGAENYSANDNYESGNYDSELPAS</sequence>
<protein>
    <submittedName>
        <fullName evidence="1">Uncharacterized protein</fullName>
    </submittedName>
</protein>
<dbReference type="AlphaFoldDB" id="A0A6C0ECH1"/>
<accession>A0A6C0ECH1</accession>
<evidence type="ECO:0000313" key="1">
    <source>
        <dbReference type="EMBL" id="QHT26866.1"/>
    </source>
</evidence>
<reference evidence="1" key="1">
    <citation type="journal article" date="2020" name="Nature">
        <title>Giant virus diversity and host interactions through global metagenomics.</title>
        <authorList>
            <person name="Schulz F."/>
            <person name="Roux S."/>
            <person name="Paez-Espino D."/>
            <person name="Jungbluth S."/>
            <person name="Walsh D.A."/>
            <person name="Denef V.J."/>
            <person name="McMahon K.D."/>
            <person name="Konstantinidis K.T."/>
            <person name="Eloe-Fadrosh E.A."/>
            <person name="Kyrpides N.C."/>
            <person name="Woyke T."/>
        </authorList>
    </citation>
    <scope>NUCLEOTIDE SEQUENCE</scope>
    <source>
        <strain evidence="1">GVMAG-M-3300023179-2</strain>
    </source>
</reference>
<dbReference type="EMBL" id="MN739803">
    <property type="protein sequence ID" value="QHT26866.1"/>
    <property type="molecule type" value="Genomic_DNA"/>
</dbReference>
<proteinExistence type="predicted"/>